<keyword evidence="3" id="KW-0805">Transcription regulation</keyword>
<reference evidence="8 9" key="1">
    <citation type="submission" date="2020-01" db="EMBL/GenBank/DDBJ databases">
        <title>Bactrocera dorsalis gut bacteria genome.</title>
        <authorList>
            <person name="Zhang H."/>
            <person name="Cai Z."/>
        </authorList>
    </citation>
    <scope>NUCLEOTIDE SEQUENCE [LARGE SCALE GENOMIC DNA]</scope>
    <source>
        <strain evidence="8 9">BD177</strain>
        <plasmid evidence="8 9">unnamed2</plasmid>
    </source>
</reference>
<keyword evidence="1" id="KW-0678">Repressor</keyword>
<feature type="region of interest" description="Disordered" evidence="7">
    <location>
        <begin position="1"/>
        <end position="27"/>
    </location>
</feature>
<geneLocation type="plasmid" evidence="8">
    <name>unnamed2</name>
</geneLocation>
<dbReference type="InterPro" id="IPR019661">
    <property type="entry name" value="RepA2"/>
</dbReference>
<dbReference type="RefSeq" id="WP_162122773.1">
    <property type="nucleotide sequence ID" value="NZ_CP048110.1"/>
</dbReference>
<dbReference type="NCBIfam" id="NF010256">
    <property type="entry name" value="PRK13702.1"/>
    <property type="match status" value="1"/>
</dbReference>
<evidence type="ECO:0000256" key="2">
    <source>
        <dbReference type="ARBA" id="ARBA00022689"/>
    </source>
</evidence>
<dbReference type="GO" id="GO:0006276">
    <property type="term" value="P:plasmid maintenance"/>
    <property type="evidence" value="ECO:0007669"/>
    <property type="project" value="UniProtKB-KW"/>
</dbReference>
<evidence type="ECO:0000256" key="7">
    <source>
        <dbReference type="SAM" id="MobiDB-lite"/>
    </source>
</evidence>
<keyword evidence="2" id="KW-0615">Plasmid copy control</keyword>
<keyword evidence="8" id="KW-0614">Plasmid</keyword>
<dbReference type="GO" id="GO:0003677">
    <property type="term" value="F:DNA binding"/>
    <property type="evidence" value="ECO:0007669"/>
    <property type="project" value="UniProtKB-KW"/>
</dbReference>
<keyword evidence="5" id="KW-0804">Transcription</keyword>
<protein>
    <recommendedName>
        <fullName evidence="6">Protein CopB</fullName>
    </recommendedName>
</protein>
<evidence type="ECO:0000256" key="5">
    <source>
        <dbReference type="ARBA" id="ARBA00023163"/>
    </source>
</evidence>
<feature type="compositionally biased region" description="Polar residues" evidence="7">
    <location>
        <begin position="1"/>
        <end position="12"/>
    </location>
</feature>
<dbReference type="AlphaFoldDB" id="A0A6P1V6D8"/>
<gene>
    <name evidence="8" type="ORF">GW952_30720</name>
</gene>
<evidence type="ECO:0000313" key="9">
    <source>
        <dbReference type="Proteomes" id="UP000464389"/>
    </source>
</evidence>
<keyword evidence="4" id="KW-0238">DNA-binding</keyword>
<dbReference type="EMBL" id="CP048110">
    <property type="protein sequence ID" value="QHS49995.1"/>
    <property type="molecule type" value="Genomic_DNA"/>
</dbReference>
<accession>A0A6P1V6D8</accession>
<organism evidence="8 9">
    <name type="scientific">Klebsiella michiganensis</name>
    <dbReference type="NCBI Taxonomy" id="1134687"/>
    <lineage>
        <taxon>Bacteria</taxon>
        <taxon>Pseudomonadati</taxon>
        <taxon>Pseudomonadota</taxon>
        <taxon>Gammaproteobacteria</taxon>
        <taxon>Enterobacterales</taxon>
        <taxon>Enterobacteriaceae</taxon>
        <taxon>Klebsiella/Raoultella group</taxon>
        <taxon>Klebsiella</taxon>
    </lineage>
</organism>
<name>A0A6P1V6D8_9ENTR</name>
<feature type="compositionally biased region" description="Basic residues" evidence="7">
    <location>
        <begin position="13"/>
        <end position="22"/>
    </location>
</feature>
<dbReference type="Pfam" id="PF10723">
    <property type="entry name" value="RepB-RCR_reg"/>
    <property type="match status" value="1"/>
</dbReference>
<evidence type="ECO:0000256" key="4">
    <source>
        <dbReference type="ARBA" id="ARBA00023125"/>
    </source>
</evidence>
<evidence type="ECO:0000256" key="6">
    <source>
        <dbReference type="ARBA" id="ARBA00031853"/>
    </source>
</evidence>
<evidence type="ECO:0000313" key="8">
    <source>
        <dbReference type="EMBL" id="QHS49995.1"/>
    </source>
</evidence>
<evidence type="ECO:0000256" key="1">
    <source>
        <dbReference type="ARBA" id="ARBA00022491"/>
    </source>
</evidence>
<evidence type="ECO:0000256" key="3">
    <source>
        <dbReference type="ARBA" id="ARBA00023015"/>
    </source>
</evidence>
<sequence length="86" mass="9730">MSQAENAAATSSKPKRAYRKGRPMTDSERQLAAIARKRENHKAIKVYVRNPLKDFMVSFCAANKITQAQFLEGLLEEKLKSLGYDL</sequence>
<dbReference type="Proteomes" id="UP000464389">
    <property type="component" value="Plasmid unnamed2"/>
</dbReference>
<proteinExistence type="predicted"/>